<dbReference type="InterPro" id="IPR048527">
    <property type="entry name" value="Sde182_C"/>
</dbReference>
<dbReference type="SUPFAM" id="SSF53590">
    <property type="entry name" value="Nucleoside hydrolase"/>
    <property type="match status" value="1"/>
</dbReference>
<feature type="chain" id="PRO_5022031799" description="DUF1593 domain-containing protein" evidence="1">
    <location>
        <begin position="22"/>
        <end position="450"/>
    </location>
</feature>
<evidence type="ECO:0000259" key="2">
    <source>
        <dbReference type="Pfam" id="PF07632"/>
    </source>
</evidence>
<evidence type="ECO:0000313" key="5">
    <source>
        <dbReference type="Proteomes" id="UP000321301"/>
    </source>
</evidence>
<dbReference type="InterPro" id="IPR013783">
    <property type="entry name" value="Ig-like_fold"/>
</dbReference>
<comment type="caution">
    <text evidence="4">The sequence shown here is derived from an EMBL/GenBank/DDBJ whole genome shotgun (WGS) entry which is preliminary data.</text>
</comment>
<evidence type="ECO:0000313" key="4">
    <source>
        <dbReference type="EMBL" id="GEO23655.1"/>
    </source>
</evidence>
<sequence length="450" mass="50021">MLSFVIRALGFILLTPLISSATMGQQKPEVIVLTDIGGDTDDEQSLVRFLYYADQFEIKAICATSRLGHGQDIKPELINGHLDAYRAIYPNLLLHTKEFPHPDKLMGLVKNGQGNSRALGEGFDSEASEAIISIVDESENTIQIPVWGGLRELAQALWKVKNNRTKAELDHFCSKIQVHAIGDQDGHRDYILKNFKSLRFIASGYAWYGFTGVVQLSSFRGMYMTGNQQMQDAEWVKTNIHGNGPLSDRYQLNGHGTDGMKEGDSPSFLGLIGNGLNVPEHPEWGGWGGRYRQLTKTLFIDAPDFMEGTLNERHGVARWRTAFQSDFMARAKWAVLPFGQANHNPVVMVNDHKSTSPLYINAQPGKDLELDATASVDPDGDSLTFSWWVYNEIFQPVNSIDFNGTATNSKLKIKVPPMAPGKQLHLILEVTDKGLPALTSYKRVIITATI</sequence>
<evidence type="ECO:0000256" key="1">
    <source>
        <dbReference type="SAM" id="SignalP"/>
    </source>
</evidence>
<dbReference type="GO" id="GO:0016799">
    <property type="term" value="F:hydrolase activity, hydrolyzing N-glycosyl compounds"/>
    <property type="evidence" value="ECO:0007669"/>
    <property type="project" value="InterPro"/>
</dbReference>
<dbReference type="Proteomes" id="UP000321301">
    <property type="component" value="Unassembled WGS sequence"/>
</dbReference>
<feature type="domain" description="Cellulose-binding Sde182 nucleoside hydrolase-like" evidence="2">
    <location>
        <begin position="30"/>
        <end position="291"/>
    </location>
</feature>
<dbReference type="Pfam" id="PF21027">
    <property type="entry name" value="Sde0182_C"/>
    <property type="match status" value="1"/>
</dbReference>
<evidence type="ECO:0008006" key="6">
    <source>
        <dbReference type="Google" id="ProtNLM"/>
    </source>
</evidence>
<evidence type="ECO:0000259" key="3">
    <source>
        <dbReference type="Pfam" id="PF21027"/>
    </source>
</evidence>
<dbReference type="AlphaFoldDB" id="A0A512CHI6"/>
<accession>A0A512CHI6</accession>
<reference evidence="4 5" key="1">
    <citation type="submission" date="2019-07" db="EMBL/GenBank/DDBJ databases">
        <title>Whole genome shotgun sequence of Cyclobacterium qasimii NBRC 106168.</title>
        <authorList>
            <person name="Hosoyama A."/>
            <person name="Uohara A."/>
            <person name="Ohji S."/>
            <person name="Ichikawa N."/>
        </authorList>
    </citation>
    <scope>NUCLEOTIDE SEQUENCE [LARGE SCALE GENOMIC DNA]</scope>
    <source>
        <strain evidence="4 5">NBRC 106168</strain>
    </source>
</reference>
<name>A0A512CHI6_9BACT</name>
<keyword evidence="5" id="KW-1185">Reference proteome</keyword>
<dbReference type="InterPro" id="IPR036452">
    <property type="entry name" value="Ribo_hydro-like"/>
</dbReference>
<keyword evidence="1" id="KW-0732">Signal</keyword>
<dbReference type="RefSeq" id="WP_040413886.1">
    <property type="nucleotide sequence ID" value="NZ_BJYV01000025.1"/>
</dbReference>
<dbReference type="Gene3D" id="3.90.245.10">
    <property type="entry name" value="Ribonucleoside hydrolase-like"/>
    <property type="match status" value="1"/>
</dbReference>
<feature type="domain" description="Cellulose-binding Sde182 C-terminal" evidence="3">
    <location>
        <begin position="368"/>
        <end position="447"/>
    </location>
</feature>
<dbReference type="Pfam" id="PF07632">
    <property type="entry name" value="Sde182_NH-like"/>
    <property type="match status" value="1"/>
</dbReference>
<proteinExistence type="predicted"/>
<feature type="signal peptide" evidence="1">
    <location>
        <begin position="1"/>
        <end position="21"/>
    </location>
</feature>
<protein>
    <recommendedName>
        <fullName evidence="6">DUF1593 domain-containing protein</fullName>
    </recommendedName>
</protein>
<dbReference type="EMBL" id="BJYV01000025">
    <property type="protein sequence ID" value="GEO23655.1"/>
    <property type="molecule type" value="Genomic_DNA"/>
</dbReference>
<organism evidence="4 5">
    <name type="scientific">Cyclobacterium qasimii</name>
    <dbReference type="NCBI Taxonomy" id="1350429"/>
    <lineage>
        <taxon>Bacteria</taxon>
        <taxon>Pseudomonadati</taxon>
        <taxon>Bacteroidota</taxon>
        <taxon>Cytophagia</taxon>
        <taxon>Cytophagales</taxon>
        <taxon>Cyclobacteriaceae</taxon>
        <taxon>Cyclobacterium</taxon>
    </lineage>
</organism>
<dbReference type="Gene3D" id="2.60.40.10">
    <property type="entry name" value="Immunoglobulins"/>
    <property type="match status" value="1"/>
</dbReference>
<gene>
    <name evidence="4" type="ORF">CQA01_41890</name>
</gene>
<dbReference type="InterPro" id="IPR011483">
    <property type="entry name" value="Sde182_NH-like"/>
</dbReference>